<feature type="binding site" evidence="21">
    <location>
        <position position="955"/>
    </location>
    <ligand>
        <name>ATP</name>
        <dbReference type="ChEBI" id="CHEBI:30616"/>
    </ligand>
</feature>
<evidence type="ECO:0000256" key="18">
    <source>
        <dbReference type="ARBA" id="ARBA00051303"/>
    </source>
</evidence>
<dbReference type="GO" id="GO:0005524">
    <property type="term" value="F:ATP binding"/>
    <property type="evidence" value="ECO:0007669"/>
    <property type="project" value="UniProtKB-UniRule"/>
</dbReference>
<evidence type="ECO:0000256" key="12">
    <source>
        <dbReference type="ARBA" id="ARBA00022989"/>
    </source>
</evidence>
<dbReference type="EC" id="7.6.2.1" evidence="23"/>
<comment type="catalytic activity">
    <reaction evidence="15 23">
        <text>ATP + H2O + phospholipidSide 1 = ADP + phosphate + phospholipidSide 2.</text>
        <dbReference type="EC" id="7.6.2.1"/>
    </reaction>
</comment>
<feature type="transmembrane region" description="Helical" evidence="23">
    <location>
        <begin position="1234"/>
        <end position="1255"/>
    </location>
</feature>
<dbReference type="InterPro" id="IPR006539">
    <property type="entry name" value="P-type_ATPase_IV"/>
</dbReference>
<dbReference type="Gene3D" id="3.40.50.1000">
    <property type="entry name" value="HAD superfamily/HAD-like"/>
    <property type="match status" value="1"/>
</dbReference>
<feature type="compositionally biased region" description="Basic and acidic residues" evidence="24">
    <location>
        <begin position="1392"/>
        <end position="1411"/>
    </location>
</feature>
<dbReference type="InterPro" id="IPR023214">
    <property type="entry name" value="HAD_sf"/>
</dbReference>
<evidence type="ECO:0000313" key="28">
    <source>
        <dbReference type="Proteomes" id="UP000594364"/>
    </source>
</evidence>
<dbReference type="NCBIfam" id="TIGR01494">
    <property type="entry name" value="ATPase_P-type"/>
    <property type="match status" value="1"/>
</dbReference>
<dbReference type="SFLD" id="SFLDG00002">
    <property type="entry name" value="C1.7:_P-type_atpase_like"/>
    <property type="match status" value="1"/>
</dbReference>
<dbReference type="FunFam" id="3.40.50.1000:FF:000001">
    <property type="entry name" value="Phospholipid-transporting ATPase IC"/>
    <property type="match status" value="1"/>
</dbReference>
<dbReference type="GO" id="GO:0007163">
    <property type="term" value="P:establishment or maintenance of cell polarity"/>
    <property type="evidence" value="ECO:0007669"/>
    <property type="project" value="UniProtKB-ARBA"/>
</dbReference>
<dbReference type="InterPro" id="IPR008250">
    <property type="entry name" value="ATPase_P-typ_transduc_dom_A_sf"/>
</dbReference>
<evidence type="ECO:0000256" key="22">
    <source>
        <dbReference type="PIRSR" id="PIRSR606539-3"/>
    </source>
</evidence>
<evidence type="ECO:0000259" key="25">
    <source>
        <dbReference type="Pfam" id="PF16209"/>
    </source>
</evidence>
<feature type="binding site" evidence="22">
    <location>
        <position position="1098"/>
    </location>
    <ligand>
        <name>Mg(2+)</name>
        <dbReference type="ChEBI" id="CHEBI:18420"/>
    </ligand>
</feature>
<feature type="binding site" evidence="21">
    <location>
        <position position="874"/>
    </location>
    <ligand>
        <name>ATP</name>
        <dbReference type="ChEBI" id="CHEBI:30616"/>
    </ligand>
</feature>
<evidence type="ECO:0000256" key="1">
    <source>
        <dbReference type="ARBA" id="ARBA00001946"/>
    </source>
</evidence>
<feature type="transmembrane region" description="Helical" evidence="23">
    <location>
        <begin position="1300"/>
        <end position="1320"/>
    </location>
</feature>
<evidence type="ECO:0000256" key="4">
    <source>
        <dbReference type="ARBA" id="ARBA00022448"/>
    </source>
</evidence>
<evidence type="ECO:0000256" key="13">
    <source>
        <dbReference type="ARBA" id="ARBA00023055"/>
    </source>
</evidence>
<keyword evidence="13" id="KW-0445">Lipid transport</keyword>
<feature type="compositionally biased region" description="Polar residues" evidence="24">
    <location>
        <begin position="1432"/>
        <end position="1454"/>
    </location>
</feature>
<dbReference type="InterPro" id="IPR044492">
    <property type="entry name" value="P_typ_ATPase_HD_dom"/>
</dbReference>
<comment type="similarity">
    <text evidence="3 23">Belongs to the cation transport ATPase (P-type) (TC 3.A.3) family. Type IV subfamily.</text>
</comment>
<dbReference type="GO" id="GO:0016887">
    <property type="term" value="F:ATP hydrolysis activity"/>
    <property type="evidence" value="ECO:0007669"/>
    <property type="project" value="InterPro"/>
</dbReference>
<evidence type="ECO:0000256" key="6">
    <source>
        <dbReference type="ARBA" id="ARBA00022692"/>
    </source>
</evidence>
<dbReference type="Proteomes" id="UP000594364">
    <property type="component" value="Chromosome 6"/>
</dbReference>
<feature type="compositionally biased region" description="Acidic residues" evidence="24">
    <location>
        <begin position="86"/>
        <end position="95"/>
    </location>
</feature>
<feature type="region of interest" description="Disordered" evidence="24">
    <location>
        <begin position="261"/>
        <end position="281"/>
    </location>
</feature>
<keyword evidence="12 23" id="KW-1133">Transmembrane helix</keyword>
<dbReference type="GO" id="GO:0006897">
    <property type="term" value="P:endocytosis"/>
    <property type="evidence" value="ECO:0007669"/>
    <property type="project" value="UniProtKB-ARBA"/>
</dbReference>
<feature type="transmembrane region" description="Helical" evidence="23">
    <location>
        <begin position="1275"/>
        <end position="1293"/>
    </location>
</feature>
<feature type="compositionally biased region" description="Pro residues" evidence="24">
    <location>
        <begin position="1"/>
        <end position="12"/>
    </location>
</feature>
<feature type="region of interest" description="Disordered" evidence="24">
    <location>
        <begin position="1"/>
        <end position="95"/>
    </location>
</feature>
<evidence type="ECO:0000256" key="17">
    <source>
        <dbReference type="ARBA" id="ARBA00050913"/>
    </source>
</evidence>
<feature type="binding site" evidence="21">
    <location>
        <position position="839"/>
    </location>
    <ligand>
        <name>ATP</name>
        <dbReference type="ChEBI" id="CHEBI:30616"/>
    </ligand>
</feature>
<evidence type="ECO:0000256" key="8">
    <source>
        <dbReference type="ARBA" id="ARBA00022741"/>
    </source>
</evidence>
<dbReference type="SFLD" id="SFLDF00027">
    <property type="entry name" value="p-type_atpase"/>
    <property type="match status" value="1"/>
</dbReference>
<evidence type="ECO:0000256" key="21">
    <source>
        <dbReference type="PIRSR" id="PIRSR606539-2"/>
    </source>
</evidence>
<dbReference type="SUPFAM" id="SSF56784">
    <property type="entry name" value="HAD-like"/>
    <property type="match status" value="1"/>
</dbReference>
<feature type="binding site" evidence="22">
    <location>
        <position position="1094"/>
    </location>
    <ligand>
        <name>Mg(2+)</name>
        <dbReference type="ChEBI" id="CHEBI:18420"/>
    </ligand>
</feature>
<feature type="binding site" evidence="21">
    <location>
        <position position="1068"/>
    </location>
    <ligand>
        <name>ATP</name>
        <dbReference type="ChEBI" id="CHEBI:30616"/>
    </ligand>
</feature>
<feature type="binding site" evidence="21">
    <location>
        <position position="954"/>
    </location>
    <ligand>
        <name>ATP</name>
        <dbReference type="ChEBI" id="CHEBI:30616"/>
    </ligand>
</feature>
<feature type="transmembrane region" description="Helical" evidence="23">
    <location>
        <begin position="148"/>
        <end position="165"/>
    </location>
</feature>
<evidence type="ECO:0000256" key="14">
    <source>
        <dbReference type="ARBA" id="ARBA00023136"/>
    </source>
</evidence>
<evidence type="ECO:0000256" key="9">
    <source>
        <dbReference type="ARBA" id="ARBA00022840"/>
    </source>
</evidence>
<dbReference type="GO" id="GO:0099040">
    <property type="term" value="P:ceramide translocation"/>
    <property type="evidence" value="ECO:0007669"/>
    <property type="project" value="UniProtKB-ARBA"/>
</dbReference>
<keyword evidence="11 23" id="KW-1278">Translocase</keyword>
<feature type="region of interest" description="Disordered" evidence="24">
    <location>
        <begin position="1392"/>
        <end position="1454"/>
    </location>
</feature>
<dbReference type="SUPFAM" id="SSF81653">
    <property type="entry name" value="Calcium ATPase, transduction domain A"/>
    <property type="match status" value="1"/>
</dbReference>
<dbReference type="InterPro" id="IPR032630">
    <property type="entry name" value="P_typ_ATPase_c"/>
</dbReference>
<dbReference type="GO" id="GO:0070867">
    <property type="term" value="C:mating projection tip membrane"/>
    <property type="evidence" value="ECO:0007669"/>
    <property type="project" value="UniProtKB-ARBA"/>
</dbReference>
<dbReference type="GO" id="GO:1990531">
    <property type="term" value="C:phospholipid-translocating ATPase complex"/>
    <property type="evidence" value="ECO:0007669"/>
    <property type="project" value="UniProtKB-ARBA"/>
</dbReference>
<feature type="binding site" evidence="21">
    <location>
        <position position="643"/>
    </location>
    <ligand>
        <name>ATP</name>
        <dbReference type="ChEBI" id="CHEBI:30616"/>
    </ligand>
</feature>
<keyword evidence="28" id="KW-1185">Reference proteome</keyword>
<dbReference type="FunFam" id="3.40.1110.10:FF:000048">
    <property type="entry name" value="Phospholipid-transporting ATPase"/>
    <property type="match status" value="1"/>
</dbReference>
<keyword evidence="10 22" id="KW-0460">Magnesium</keyword>
<keyword evidence="8 21" id="KW-0547">Nucleotide-binding</keyword>
<feature type="binding site" evidence="22">
    <location>
        <position position="641"/>
    </location>
    <ligand>
        <name>Mg(2+)</name>
        <dbReference type="ChEBI" id="CHEBI:18420"/>
    </ligand>
</feature>
<evidence type="ECO:0000256" key="11">
    <source>
        <dbReference type="ARBA" id="ARBA00022967"/>
    </source>
</evidence>
<reference evidence="27 28" key="1">
    <citation type="journal article" date="2018" name="PLoS Genet.">
        <title>Repeat elements organise 3D genome structure and mediate transcription in the filamentous fungus Epichloe festucae.</title>
        <authorList>
            <person name="Winter D.J."/>
            <person name="Ganley A.R.D."/>
            <person name="Young C.A."/>
            <person name="Liachko I."/>
            <person name="Schardl C.L."/>
            <person name="Dupont P.Y."/>
            <person name="Berry D."/>
            <person name="Ram A."/>
            <person name="Scott B."/>
            <person name="Cox M.P."/>
        </authorList>
    </citation>
    <scope>NUCLEOTIDE SEQUENCE [LARGE SCALE GENOMIC DNA]</scope>
    <source>
        <strain evidence="27 28">Fl1</strain>
    </source>
</reference>
<dbReference type="CDD" id="cd02073">
    <property type="entry name" value="P-type_ATPase_APLT_Dnf-like"/>
    <property type="match status" value="1"/>
</dbReference>
<keyword evidence="6 23" id="KW-0812">Transmembrane</keyword>
<dbReference type="SFLD" id="SFLDS00003">
    <property type="entry name" value="Haloacid_Dehalogenase"/>
    <property type="match status" value="1"/>
</dbReference>
<accession>A0A7U3Q2C7</accession>
<evidence type="ECO:0000256" key="10">
    <source>
        <dbReference type="ARBA" id="ARBA00022842"/>
    </source>
</evidence>
<evidence type="ECO:0000256" key="2">
    <source>
        <dbReference type="ARBA" id="ARBA00004651"/>
    </source>
</evidence>
<feature type="transmembrane region" description="Helical" evidence="23">
    <location>
        <begin position="1183"/>
        <end position="1204"/>
    </location>
</feature>
<gene>
    <name evidence="27" type="ORF">C2857_003930</name>
</gene>
<dbReference type="Pfam" id="PF16212">
    <property type="entry name" value="PhoLip_ATPase_C"/>
    <property type="match status" value="1"/>
</dbReference>
<comment type="catalytic activity">
    <reaction evidence="18">
        <text>a 1,2-diacyl-sn-glycero-3-phospho-L-serine(out) + ATP + H2O = a 1,2-diacyl-sn-glycero-3-phospho-L-serine(in) + ADP + phosphate + H(+)</text>
        <dbReference type="Rhea" id="RHEA:38567"/>
        <dbReference type="ChEBI" id="CHEBI:15377"/>
        <dbReference type="ChEBI" id="CHEBI:15378"/>
        <dbReference type="ChEBI" id="CHEBI:30616"/>
        <dbReference type="ChEBI" id="CHEBI:43474"/>
        <dbReference type="ChEBI" id="CHEBI:57262"/>
        <dbReference type="ChEBI" id="CHEBI:456216"/>
    </reaction>
    <physiologicalReaction direction="left-to-right" evidence="18">
        <dbReference type="Rhea" id="RHEA:38568"/>
    </physiologicalReaction>
</comment>
<feature type="compositionally biased region" description="Basic and acidic residues" evidence="24">
    <location>
        <begin position="261"/>
        <end position="274"/>
    </location>
</feature>
<name>A0A7U3Q2C7_EPIFF</name>
<feature type="domain" description="P-type ATPase C-terminal" evidence="26">
    <location>
        <begin position="1120"/>
        <end position="1369"/>
    </location>
</feature>
<feature type="active site" description="4-aspartylphosphate intermediate" evidence="20">
    <location>
        <position position="641"/>
    </location>
</feature>
<dbReference type="SUPFAM" id="SSF81660">
    <property type="entry name" value="Metal cation-transporting ATPase, ATP-binding domain N"/>
    <property type="match status" value="1"/>
</dbReference>
<dbReference type="InterPro" id="IPR023299">
    <property type="entry name" value="ATPase_P-typ_cyto_dom_N"/>
</dbReference>
<feature type="transmembrane region" description="Helical" evidence="23">
    <location>
        <begin position="525"/>
        <end position="550"/>
    </location>
</feature>
<feature type="transmembrane region" description="Helical" evidence="23">
    <location>
        <begin position="1155"/>
        <end position="1171"/>
    </location>
</feature>
<keyword evidence="4" id="KW-0813">Transport</keyword>
<protein>
    <recommendedName>
        <fullName evidence="23">Phospholipid-transporting ATPase</fullName>
        <ecNumber evidence="23">7.6.2.1</ecNumber>
    </recommendedName>
</protein>
<evidence type="ECO:0000256" key="15">
    <source>
        <dbReference type="ARBA" id="ARBA00034036"/>
    </source>
</evidence>
<keyword evidence="7 22" id="KW-0479">Metal-binding</keyword>
<keyword evidence="14 23" id="KW-0472">Membrane</keyword>
<dbReference type="GO" id="GO:0140346">
    <property type="term" value="F:phosphatidylserine flippase activity"/>
    <property type="evidence" value="ECO:0007669"/>
    <property type="project" value="UniProtKB-ARBA"/>
</dbReference>
<evidence type="ECO:0000256" key="20">
    <source>
        <dbReference type="PIRSR" id="PIRSR606539-1"/>
    </source>
</evidence>
<dbReference type="InterPro" id="IPR001757">
    <property type="entry name" value="P_typ_ATPase"/>
</dbReference>
<comment type="catalytic activity">
    <reaction evidence="16">
        <text>a 1,2-diacyl-sn-glycero-3-phosphoethanolamine(out) + ATP + H2O = a 1,2-diacyl-sn-glycero-3-phosphoethanolamine(in) + ADP + phosphate + H(+)</text>
        <dbReference type="Rhea" id="RHEA:66132"/>
        <dbReference type="ChEBI" id="CHEBI:15377"/>
        <dbReference type="ChEBI" id="CHEBI:15378"/>
        <dbReference type="ChEBI" id="CHEBI:30616"/>
        <dbReference type="ChEBI" id="CHEBI:43474"/>
        <dbReference type="ChEBI" id="CHEBI:64612"/>
        <dbReference type="ChEBI" id="CHEBI:456216"/>
    </reaction>
    <physiologicalReaction direction="left-to-right" evidence="16">
        <dbReference type="Rhea" id="RHEA:66133"/>
    </physiologicalReaction>
</comment>
<dbReference type="PROSITE" id="PS00154">
    <property type="entry name" value="ATPASE_E1_E2"/>
    <property type="match status" value="1"/>
</dbReference>
<feature type="domain" description="P-type ATPase N-terminal" evidence="25">
    <location>
        <begin position="119"/>
        <end position="170"/>
    </location>
</feature>
<evidence type="ECO:0000259" key="26">
    <source>
        <dbReference type="Pfam" id="PF16212"/>
    </source>
</evidence>
<dbReference type="Pfam" id="PF16209">
    <property type="entry name" value="PhoLip_ATPase_N"/>
    <property type="match status" value="1"/>
</dbReference>
<sequence>MSPSTSPEPGPDPKLLKAPTQRARWATRKMTVKSSNNKRLSLLNRMQHKRTQSEKGATGTDGNGAPFEDHDPDHDGDNNPSANQGQDEDESDDEEDSIRMLYFNLPLPEELLEDGDPIHTFPRNKIRTAKYTPLSFIPKNLWFQFHNVANIFFLFLVILVIFPIFGGVNPGLNAVPLIVIIIITAAKDAVEDYRRTILDIELNNAPVHKLQNWNNVNVQEDNVSTWRRFKKANTRLFGGIWHAIESLWSKKARRLRAEREKLKLNPEQEQEGRPSVETVRTRRSIRDSLASSFGNRETFVDAREDIQMTPVPSPTPANGVPHIRFPDEEMPNEADAQRAAAIRDMKPDLINRARRTQGARFKRDTWKGLQVGDFVRIYNDDELPADIIILSTSDPDGACYVETKNLDGETNLKVRQALRCGRPMKHARDCERAEFRIESEGPHPNLYKYNGAIHWQQPVPGLPDDEPEKMTEPITIDNLLLRGCHLRNTEWILGVVVFTGHDTRIMMNAGITPSKRARIAREMNFNVVCNFGILIIMCLLAAIVNGVAWAKTDASLHFFEYESIGGSAPMSGFITFWAAIILFQNLVPISLYITLEIVRTLQAVFIFSDVKMYYEPIDQPCIPKSWNISDDVGQIEYIFSDKTGTLTQNVMEFKKATINGQPYGEAYTEAQAGMQKRMGVDVEKEAARIRAEIAAAKVQSLEGLRKIHDNPYLHDDALTFVAPDFVSDLAGEHGQEQQSAIEGFMLALALCHTVIAEKTPGDPPKMTFKAQSPDEEALVATARDMGFTVLGHSGDGINLNVMGEERHYPILNTIEFNSTRKRMSSIVRMPDGRIVMFCKGADSVIYARLKRGEQQQLRRETAEHLEMFAREGLRTLCIAQKELTEQQYREWKKEHDVAASALENRDEKLENVAELIEQDLYLLGGTAIEDRLQDGVPDTIALLAKAGIKLWVLTGDKVETAINIGFSCNLLNNDMELIHLRVDEDESGEAQDEAFLEDVKKQLDQHLQFFGLTGSDEDLAVAKKSHEPPGPTHGIIIDGFTLRWALNDSLKQKFLLLCKQCRSVLCCRVSPAQKAAVVAMVKNGLDVMTLSIGDGANDVAMIQEADVGVGIAGLEGRQAAMSSDYAVAQFRYLQRLLLVHGRWSYRRLAESISNFFYKNMVWTFAIFWYEIFCDFDMTYLFDYTYILMFNLFFTSVPVAIMGVLDQDVSDTVSLAVPELYRRGIERLEWTQRKFWLYMIDGVYQSVIVFFVPYLLFIPGKSVTFNGLGLEDRLRFGAYIAHPAILAINGYILMNTYRWDWLMLLIVVISDVFIFFWTGVYTSFTSSGYFYHTAAQVYGEAAFWAVFFIVPVICLFPRFAIKALQKVYLPYDVDIIREQELMGKFAHFEDKPAPDVASEKASSKKPGTESPKRPKHVAYGSVDEDLRPIYPPSTATRNTAHNRTQNGSDSTNFTANRMSLDVPAHARPSIDRARPSYDRMRASMDRVRPSFEAINDFTSAARLSRIESSHSLAQPGGRIRARLRGLSLTKSANT</sequence>
<comment type="catalytic activity">
    <reaction evidence="19">
        <text>a 1,2-diacyl-sn-glycero-3-phosphocholine(out) + ATP + H2O = a 1,2-diacyl-sn-glycero-3-phosphocholine(in) + ADP + phosphate + H(+)</text>
        <dbReference type="Rhea" id="RHEA:38583"/>
        <dbReference type="ChEBI" id="CHEBI:15377"/>
        <dbReference type="ChEBI" id="CHEBI:15378"/>
        <dbReference type="ChEBI" id="CHEBI:30616"/>
        <dbReference type="ChEBI" id="CHEBI:43474"/>
        <dbReference type="ChEBI" id="CHEBI:57643"/>
        <dbReference type="ChEBI" id="CHEBI:456216"/>
    </reaction>
    <physiologicalReaction direction="left-to-right" evidence="19">
        <dbReference type="Rhea" id="RHEA:38584"/>
    </physiologicalReaction>
</comment>
<feature type="binding site" evidence="21">
    <location>
        <position position="641"/>
    </location>
    <ligand>
        <name>ATP</name>
        <dbReference type="ChEBI" id="CHEBI:30616"/>
    </ligand>
</feature>
<feature type="transmembrane region" description="Helical" evidence="23">
    <location>
        <begin position="1340"/>
        <end position="1360"/>
    </location>
</feature>
<dbReference type="SUPFAM" id="SSF81665">
    <property type="entry name" value="Calcium ATPase, transmembrane domain M"/>
    <property type="match status" value="1"/>
</dbReference>
<dbReference type="FunFam" id="3.40.50.1000:FF:000108">
    <property type="entry name" value="Phospholipid-transporting ATPase"/>
    <property type="match status" value="1"/>
</dbReference>
<feature type="binding site" evidence="21">
    <location>
        <position position="1097"/>
    </location>
    <ligand>
        <name>ATP</name>
        <dbReference type="ChEBI" id="CHEBI:30616"/>
    </ligand>
</feature>
<evidence type="ECO:0000256" key="23">
    <source>
        <dbReference type="RuleBase" id="RU362033"/>
    </source>
</evidence>
<proteinExistence type="inferred from homology"/>
<dbReference type="Gene3D" id="2.70.150.10">
    <property type="entry name" value="Calcium-transporting ATPase, cytoplasmic transduction domain A"/>
    <property type="match status" value="1"/>
</dbReference>
<feature type="binding site" evidence="21">
    <location>
        <position position="1074"/>
    </location>
    <ligand>
        <name>ATP</name>
        <dbReference type="ChEBI" id="CHEBI:30616"/>
    </ligand>
</feature>
<feature type="transmembrane region" description="Helical" evidence="23">
    <location>
        <begin position="570"/>
        <end position="593"/>
    </location>
</feature>
<keyword evidence="9 21" id="KW-0067">ATP-binding</keyword>
<dbReference type="InterPro" id="IPR036412">
    <property type="entry name" value="HAD-like_sf"/>
</dbReference>
<dbReference type="InterPro" id="IPR023298">
    <property type="entry name" value="ATPase_P-typ_TM_dom_sf"/>
</dbReference>
<dbReference type="InterPro" id="IPR018303">
    <property type="entry name" value="ATPase_P-typ_P_site"/>
</dbReference>
<feature type="binding site" evidence="21">
    <location>
        <position position="816"/>
    </location>
    <ligand>
        <name>ATP</name>
        <dbReference type="ChEBI" id="CHEBI:30616"/>
    </ligand>
</feature>
<dbReference type="NCBIfam" id="TIGR01652">
    <property type="entry name" value="ATPase-Plipid"/>
    <property type="match status" value="1"/>
</dbReference>
<feature type="compositionally biased region" description="Basic and acidic residues" evidence="24">
    <location>
        <begin position="67"/>
        <end position="77"/>
    </location>
</feature>
<evidence type="ECO:0000313" key="27">
    <source>
        <dbReference type="EMBL" id="QPH18830.1"/>
    </source>
</evidence>
<organism evidence="27 28">
    <name type="scientific">Epichloe festucae (strain Fl1)</name>
    <dbReference type="NCBI Taxonomy" id="877507"/>
    <lineage>
        <taxon>Eukaryota</taxon>
        <taxon>Fungi</taxon>
        <taxon>Dikarya</taxon>
        <taxon>Ascomycota</taxon>
        <taxon>Pezizomycotina</taxon>
        <taxon>Sordariomycetes</taxon>
        <taxon>Hypocreomycetidae</taxon>
        <taxon>Hypocreales</taxon>
        <taxon>Clavicipitaceae</taxon>
        <taxon>Epichloe</taxon>
    </lineage>
</organism>
<comment type="cofactor">
    <cofactor evidence="1 22">
        <name>Mg(2+)</name>
        <dbReference type="ChEBI" id="CHEBI:18420"/>
    </cofactor>
</comment>
<evidence type="ECO:0000256" key="7">
    <source>
        <dbReference type="ARBA" id="ARBA00022723"/>
    </source>
</evidence>
<feature type="binding site" evidence="21">
    <location>
        <position position="956"/>
    </location>
    <ligand>
        <name>ATP</name>
        <dbReference type="ChEBI" id="CHEBI:30616"/>
    </ligand>
</feature>
<feature type="binding site" evidence="22">
    <location>
        <position position="643"/>
    </location>
    <ligand>
        <name>Mg(2+)</name>
        <dbReference type="ChEBI" id="CHEBI:18420"/>
    </ligand>
</feature>
<comment type="catalytic activity">
    <reaction evidence="17">
        <text>a beta-D-glucosyl-(1&lt;-&gt;1')-N-acylsphing-4-enine(out) + ATP + H2O = a beta-D-glucosyl-(1&lt;-&gt;1')-N-acylsphing-4-enine(in) + ADP + phosphate + H(+)</text>
        <dbReference type="Rhea" id="RHEA:66036"/>
        <dbReference type="ChEBI" id="CHEBI:15377"/>
        <dbReference type="ChEBI" id="CHEBI:15378"/>
        <dbReference type="ChEBI" id="CHEBI:22801"/>
        <dbReference type="ChEBI" id="CHEBI:30616"/>
        <dbReference type="ChEBI" id="CHEBI:43474"/>
        <dbReference type="ChEBI" id="CHEBI:456216"/>
    </reaction>
    <physiologicalReaction direction="left-to-right" evidence="17">
        <dbReference type="Rhea" id="RHEA:66037"/>
    </physiologicalReaction>
</comment>
<feature type="binding site" evidence="21">
    <location>
        <position position="1098"/>
    </location>
    <ligand>
        <name>ATP</name>
        <dbReference type="ChEBI" id="CHEBI:30616"/>
    </ligand>
</feature>
<dbReference type="PANTHER" id="PTHR24092:SF180">
    <property type="entry name" value="PHOSPHOLIPID-TRANSPORTING ATPASE DNF1-RELATED"/>
    <property type="match status" value="1"/>
</dbReference>
<evidence type="ECO:0000256" key="19">
    <source>
        <dbReference type="ARBA" id="ARBA00052223"/>
    </source>
</evidence>
<dbReference type="GO" id="GO:0140351">
    <property type="term" value="F:glycosylceramide flippase activity"/>
    <property type="evidence" value="ECO:0007669"/>
    <property type="project" value="UniProtKB-ARBA"/>
</dbReference>
<feature type="binding site" evidence="21">
    <location>
        <position position="642"/>
    </location>
    <ligand>
        <name>ATP</name>
        <dbReference type="ChEBI" id="CHEBI:30616"/>
    </ligand>
</feature>
<dbReference type="GO" id="GO:0000287">
    <property type="term" value="F:magnesium ion binding"/>
    <property type="evidence" value="ECO:0007669"/>
    <property type="project" value="UniProtKB-UniRule"/>
</dbReference>
<evidence type="ECO:0000256" key="3">
    <source>
        <dbReference type="ARBA" id="ARBA00008109"/>
    </source>
</evidence>
<keyword evidence="5" id="KW-1003">Cell membrane</keyword>
<evidence type="ECO:0000256" key="5">
    <source>
        <dbReference type="ARBA" id="ARBA00022475"/>
    </source>
</evidence>
<evidence type="ECO:0000256" key="24">
    <source>
        <dbReference type="SAM" id="MobiDB-lite"/>
    </source>
</evidence>
<evidence type="ECO:0000256" key="16">
    <source>
        <dbReference type="ARBA" id="ARBA00049128"/>
    </source>
</evidence>
<feature type="binding site" evidence="21">
    <location>
        <position position="775"/>
    </location>
    <ligand>
        <name>ATP</name>
        <dbReference type="ChEBI" id="CHEBI:30616"/>
    </ligand>
</feature>
<comment type="subcellular location">
    <subcellularLocation>
        <location evidence="2">Cell membrane</location>
        <topology evidence="2">Multi-pass membrane protein</topology>
    </subcellularLocation>
    <subcellularLocation>
        <location evidence="23">Membrane</location>
        <topology evidence="23">Multi-pass membrane protein</topology>
    </subcellularLocation>
</comment>
<dbReference type="OrthoDB" id="377733at2759"/>
<dbReference type="EMBL" id="CP031390">
    <property type="protein sequence ID" value="QPH18830.1"/>
    <property type="molecule type" value="Genomic_DNA"/>
</dbReference>
<dbReference type="Gene3D" id="3.40.1110.10">
    <property type="entry name" value="Calcium-transporting ATPase, cytoplasmic domain N"/>
    <property type="match status" value="1"/>
</dbReference>
<dbReference type="PANTHER" id="PTHR24092">
    <property type="entry name" value="PROBABLE PHOSPHOLIPID-TRANSPORTING ATPASE"/>
    <property type="match status" value="1"/>
</dbReference>
<dbReference type="Pfam" id="PF13246">
    <property type="entry name" value="Cation_ATPase"/>
    <property type="match status" value="1"/>
</dbReference>
<dbReference type="PRINTS" id="PR00119">
    <property type="entry name" value="CATATPASE"/>
</dbReference>
<dbReference type="InterPro" id="IPR032631">
    <property type="entry name" value="P-type_ATPase_N"/>
</dbReference>